<accession>A0A9Q8QIH1</accession>
<keyword evidence="3" id="KW-1185">Reference proteome</keyword>
<evidence type="ECO:0000313" key="3">
    <source>
        <dbReference type="Proteomes" id="UP000829364"/>
    </source>
</evidence>
<dbReference type="KEGG" id="ptkz:JDV02_006405"/>
<evidence type="ECO:0000256" key="1">
    <source>
        <dbReference type="SAM" id="MobiDB-lite"/>
    </source>
</evidence>
<protein>
    <submittedName>
        <fullName evidence="2">Uncharacterized protein</fullName>
    </submittedName>
</protein>
<dbReference type="Proteomes" id="UP000829364">
    <property type="component" value="Chromosome 5"/>
</dbReference>
<sequence length="105" mass="10976">MPQSPPSLGSRTAWLEFHIVDGPMHAPPPNKTLSETFEFANPTATAAEHSPPGGGRGAIASAPESISPPLSSVFLTFGTNFSTSLSTPLPPTYTAGKERKARKGM</sequence>
<dbReference type="GeneID" id="72068354"/>
<feature type="region of interest" description="Disordered" evidence="1">
    <location>
        <begin position="82"/>
        <end position="105"/>
    </location>
</feature>
<feature type="region of interest" description="Disordered" evidence="1">
    <location>
        <begin position="42"/>
        <end position="65"/>
    </location>
</feature>
<gene>
    <name evidence="2" type="ORF">JDV02_006405</name>
</gene>
<reference evidence="2" key="1">
    <citation type="submission" date="2021-11" db="EMBL/GenBank/DDBJ databases">
        <title>Purpureocillium_takamizusanense_genome.</title>
        <authorList>
            <person name="Nguyen N.-H."/>
        </authorList>
    </citation>
    <scope>NUCLEOTIDE SEQUENCE</scope>
    <source>
        <strain evidence="2">PT3</strain>
    </source>
</reference>
<proteinExistence type="predicted"/>
<dbReference type="RefSeq" id="XP_047843786.1">
    <property type="nucleotide sequence ID" value="XM_047987797.1"/>
</dbReference>
<evidence type="ECO:0000313" key="2">
    <source>
        <dbReference type="EMBL" id="UNI20305.1"/>
    </source>
</evidence>
<dbReference type="AlphaFoldDB" id="A0A9Q8QIH1"/>
<name>A0A9Q8QIH1_9HYPO</name>
<organism evidence="2 3">
    <name type="scientific">Purpureocillium takamizusanense</name>
    <dbReference type="NCBI Taxonomy" id="2060973"/>
    <lineage>
        <taxon>Eukaryota</taxon>
        <taxon>Fungi</taxon>
        <taxon>Dikarya</taxon>
        <taxon>Ascomycota</taxon>
        <taxon>Pezizomycotina</taxon>
        <taxon>Sordariomycetes</taxon>
        <taxon>Hypocreomycetidae</taxon>
        <taxon>Hypocreales</taxon>
        <taxon>Ophiocordycipitaceae</taxon>
        <taxon>Purpureocillium</taxon>
    </lineage>
</organism>
<dbReference type="EMBL" id="CP086358">
    <property type="protein sequence ID" value="UNI20305.1"/>
    <property type="molecule type" value="Genomic_DNA"/>
</dbReference>